<dbReference type="Proteomes" id="UP000676336">
    <property type="component" value="Unassembled WGS sequence"/>
</dbReference>
<protein>
    <submittedName>
        <fullName evidence="3">Uncharacterized protein</fullName>
    </submittedName>
</protein>
<gene>
    <name evidence="1" type="ORF">BYL167_LOCUS24457</name>
    <name evidence="3" type="ORF">GIL414_LOCUS27750</name>
    <name evidence="2" type="ORF">SMN809_LOCUS27170</name>
</gene>
<reference evidence="3" key="1">
    <citation type="submission" date="2021-02" db="EMBL/GenBank/DDBJ databases">
        <authorList>
            <person name="Nowell W R."/>
        </authorList>
    </citation>
    <scope>NUCLEOTIDE SEQUENCE</scope>
</reference>
<evidence type="ECO:0000313" key="1">
    <source>
        <dbReference type="EMBL" id="CAF4222911.1"/>
    </source>
</evidence>
<dbReference type="Proteomes" id="UP000681720">
    <property type="component" value="Unassembled WGS sequence"/>
</dbReference>
<evidence type="ECO:0000313" key="3">
    <source>
        <dbReference type="EMBL" id="CAF4345715.1"/>
    </source>
</evidence>
<dbReference type="EMBL" id="CAJOBI010041455">
    <property type="protein sequence ID" value="CAF4326237.1"/>
    <property type="molecule type" value="Genomic_DNA"/>
</dbReference>
<name>A0A8S2UMA2_9BILA</name>
<dbReference type="AlphaFoldDB" id="A0A8S2UMA2"/>
<accession>A0A8S2UMA2</accession>
<comment type="caution">
    <text evidence="3">The sequence shown here is derived from an EMBL/GenBank/DDBJ whole genome shotgun (WGS) entry which is preliminary data.</text>
</comment>
<dbReference type="EMBL" id="CAJOBH010021254">
    <property type="protein sequence ID" value="CAF4222911.1"/>
    <property type="molecule type" value="Genomic_DNA"/>
</dbReference>
<proteinExistence type="predicted"/>
<evidence type="ECO:0000313" key="2">
    <source>
        <dbReference type="EMBL" id="CAF4326237.1"/>
    </source>
</evidence>
<organism evidence="3 4">
    <name type="scientific">Rotaria magnacalcarata</name>
    <dbReference type="NCBI Taxonomy" id="392030"/>
    <lineage>
        <taxon>Eukaryota</taxon>
        <taxon>Metazoa</taxon>
        <taxon>Spiralia</taxon>
        <taxon>Gnathifera</taxon>
        <taxon>Rotifera</taxon>
        <taxon>Eurotatoria</taxon>
        <taxon>Bdelloidea</taxon>
        <taxon>Philodinida</taxon>
        <taxon>Philodinidae</taxon>
        <taxon>Rotaria</taxon>
    </lineage>
</organism>
<sequence length="56" mass="5988">MTTDTSTIIGTGTADEIFTYDDSITTVTTTIDTQKPLKSTSSFPHRQAIDECGGIC</sequence>
<dbReference type="Proteomes" id="UP000681967">
    <property type="component" value="Unassembled WGS sequence"/>
</dbReference>
<feature type="non-terminal residue" evidence="3">
    <location>
        <position position="56"/>
    </location>
</feature>
<dbReference type="EMBL" id="CAJOBJ010045020">
    <property type="protein sequence ID" value="CAF4345715.1"/>
    <property type="molecule type" value="Genomic_DNA"/>
</dbReference>
<evidence type="ECO:0000313" key="4">
    <source>
        <dbReference type="Proteomes" id="UP000681720"/>
    </source>
</evidence>